<dbReference type="AlphaFoldDB" id="D8UBY1"/>
<protein>
    <submittedName>
        <fullName evidence="2">Uncharacterized protein</fullName>
    </submittedName>
</protein>
<feature type="compositionally biased region" description="Low complexity" evidence="1">
    <location>
        <begin position="171"/>
        <end position="180"/>
    </location>
</feature>
<dbReference type="InParanoid" id="D8UBY1"/>
<dbReference type="RefSeq" id="XP_002956159.1">
    <property type="nucleotide sequence ID" value="XM_002956113.1"/>
</dbReference>
<feature type="region of interest" description="Disordered" evidence="1">
    <location>
        <begin position="1"/>
        <end position="23"/>
    </location>
</feature>
<evidence type="ECO:0000313" key="2">
    <source>
        <dbReference type="EMBL" id="EFJ42698.1"/>
    </source>
</evidence>
<accession>D8UBY1</accession>
<evidence type="ECO:0000256" key="1">
    <source>
        <dbReference type="SAM" id="MobiDB-lite"/>
    </source>
</evidence>
<organism evidence="3">
    <name type="scientific">Volvox carteri f. nagariensis</name>
    <dbReference type="NCBI Taxonomy" id="3068"/>
    <lineage>
        <taxon>Eukaryota</taxon>
        <taxon>Viridiplantae</taxon>
        <taxon>Chlorophyta</taxon>
        <taxon>core chlorophytes</taxon>
        <taxon>Chlorophyceae</taxon>
        <taxon>CS clade</taxon>
        <taxon>Chlamydomonadales</taxon>
        <taxon>Volvocaceae</taxon>
        <taxon>Volvox</taxon>
    </lineage>
</organism>
<reference evidence="2 3" key="1">
    <citation type="journal article" date="2010" name="Science">
        <title>Genomic analysis of organismal complexity in the multicellular green alga Volvox carteri.</title>
        <authorList>
            <person name="Prochnik S.E."/>
            <person name="Umen J."/>
            <person name="Nedelcu A.M."/>
            <person name="Hallmann A."/>
            <person name="Miller S.M."/>
            <person name="Nishii I."/>
            <person name="Ferris P."/>
            <person name="Kuo A."/>
            <person name="Mitros T."/>
            <person name="Fritz-Laylin L.K."/>
            <person name="Hellsten U."/>
            <person name="Chapman J."/>
            <person name="Simakov O."/>
            <person name="Rensing S.A."/>
            <person name="Terry A."/>
            <person name="Pangilinan J."/>
            <person name="Kapitonov V."/>
            <person name="Jurka J."/>
            <person name="Salamov A."/>
            <person name="Shapiro H."/>
            <person name="Schmutz J."/>
            <person name="Grimwood J."/>
            <person name="Lindquist E."/>
            <person name="Lucas S."/>
            <person name="Grigoriev I.V."/>
            <person name="Schmitt R."/>
            <person name="Kirk D."/>
            <person name="Rokhsar D.S."/>
        </authorList>
    </citation>
    <scope>NUCLEOTIDE SEQUENCE [LARGE SCALE GENOMIC DNA]</scope>
    <source>
        <strain evidence="3">f. Nagariensis / Eve</strain>
    </source>
</reference>
<evidence type="ECO:0000313" key="3">
    <source>
        <dbReference type="Proteomes" id="UP000001058"/>
    </source>
</evidence>
<proteinExistence type="predicted"/>
<dbReference type="Proteomes" id="UP000001058">
    <property type="component" value="Unassembled WGS sequence"/>
</dbReference>
<keyword evidence="3" id="KW-1185">Reference proteome</keyword>
<dbReference type="GeneID" id="9618959"/>
<feature type="region of interest" description="Disordered" evidence="1">
    <location>
        <begin position="166"/>
        <end position="185"/>
    </location>
</feature>
<dbReference type="EMBL" id="GL378379">
    <property type="protein sequence ID" value="EFJ42698.1"/>
    <property type="molecule type" value="Genomic_DNA"/>
</dbReference>
<dbReference type="OrthoDB" id="523586at2759"/>
<sequence length="704" mass="76769">MSRSDLMPSKRGPSGPREVEGGEVVTGLKQNERVLGIRWVPALIGKFTIQLVMEQMVPMRALRNSQVREDSLSTRIGSPDVKAFETPSSQLGLAHFLALESGQQQPWHSPGLPWDFKRSEEYKVWHAAIKSEHPQLPDYLIDIAIATYRSADPKWIKELVRQAKKEEHAAGGKAPPRAAPTSTTVDDAGDWRDGMHFLDLPEWLVGDTSEWQIAIESFIVSVNTVPTNSIYFIESNTLTQGNSYSTLTKSAGYQLMPTVGSVFTRIIPSNLLGIRVGSASILHGSLHNFRLVGIDGNLIPPDVFGAGITPIWMMTLIAYPVPSGDFWVTLPHAAIKLDCTRGRIKVSVVSAVVNRSWYSVTAANSAFAVFDGSSTANLTLPEGYYDVNSLHTTLAVLLPGWGVTYLRLTNKFRFQPPADGKTYRFSFPGYMYELLGFQRGSQPTGTSANPLVSQHPVKLNRENTLCVHASLPKEWGAVVDNLATSGFVEGHVLVSIPIDAAPFDNITFAANESDMYTYALSAQHLDEICFWVTDDTGRTLEPQYDWCMMLRVIYTEGDDALDTLSGSRALGSVGGAIRKVAEFSAPVVCKVAQFARPVANAVSGITLAAGQPEIALLAKGVSKTADWVSGAAPKAEAVLEKASAIGTRMQGAGSTLMARLPRKPDSVMPQRLEKLQLYDCILSRGRSEVSARRAGHREKAVVPQ</sequence>
<name>D8UBY1_VOLCA</name>
<dbReference type="KEGG" id="vcn:VOLCADRAFT_97121"/>
<gene>
    <name evidence="2" type="ORF">VOLCADRAFT_97121</name>
</gene>